<dbReference type="InterPro" id="IPR046778">
    <property type="entry name" value="UPF0758_N"/>
</dbReference>
<evidence type="ECO:0000256" key="2">
    <source>
        <dbReference type="ARBA" id="ARBA00022670"/>
    </source>
</evidence>
<evidence type="ECO:0000256" key="4">
    <source>
        <dbReference type="ARBA" id="ARBA00022801"/>
    </source>
</evidence>
<organism evidence="9 10">
    <name type="scientific">Desulfonispora thiosulfatigenes DSM 11270</name>
    <dbReference type="NCBI Taxonomy" id="656914"/>
    <lineage>
        <taxon>Bacteria</taxon>
        <taxon>Bacillati</taxon>
        <taxon>Bacillota</taxon>
        <taxon>Clostridia</taxon>
        <taxon>Eubacteriales</taxon>
        <taxon>Peptococcaceae</taxon>
        <taxon>Desulfonispora</taxon>
    </lineage>
</organism>
<dbReference type="PANTHER" id="PTHR30471">
    <property type="entry name" value="DNA REPAIR PROTEIN RADC"/>
    <property type="match status" value="1"/>
</dbReference>
<dbReference type="GO" id="GO:0006508">
    <property type="term" value="P:proteolysis"/>
    <property type="evidence" value="ECO:0007669"/>
    <property type="project" value="UniProtKB-KW"/>
</dbReference>
<dbReference type="NCBIfam" id="TIGR00608">
    <property type="entry name" value="radc"/>
    <property type="match status" value="1"/>
</dbReference>
<keyword evidence="6" id="KW-0482">Metalloprotease</keyword>
<keyword evidence="5" id="KW-0862">Zinc</keyword>
<evidence type="ECO:0000256" key="1">
    <source>
        <dbReference type="ARBA" id="ARBA00010243"/>
    </source>
</evidence>
<dbReference type="InterPro" id="IPR001405">
    <property type="entry name" value="UPF0758"/>
</dbReference>
<dbReference type="PROSITE" id="PS01302">
    <property type="entry name" value="UPF0758"/>
    <property type="match status" value="1"/>
</dbReference>
<evidence type="ECO:0000313" key="10">
    <source>
        <dbReference type="Proteomes" id="UP000192731"/>
    </source>
</evidence>
<dbReference type="STRING" id="656914.SAMN00017405_1910"/>
<evidence type="ECO:0000256" key="3">
    <source>
        <dbReference type="ARBA" id="ARBA00022723"/>
    </source>
</evidence>
<evidence type="ECO:0000256" key="5">
    <source>
        <dbReference type="ARBA" id="ARBA00022833"/>
    </source>
</evidence>
<feature type="domain" description="MPN" evidence="8">
    <location>
        <begin position="109"/>
        <end position="231"/>
    </location>
</feature>
<keyword evidence="10" id="KW-1185">Reference proteome</keyword>
<dbReference type="NCBIfam" id="NF000642">
    <property type="entry name" value="PRK00024.1"/>
    <property type="match status" value="1"/>
</dbReference>
<dbReference type="CDD" id="cd08071">
    <property type="entry name" value="MPN_DUF2466"/>
    <property type="match status" value="1"/>
</dbReference>
<keyword evidence="4" id="KW-0378">Hydrolase</keyword>
<comment type="similarity">
    <text evidence="1 7">Belongs to the UPF0758 family.</text>
</comment>
<evidence type="ECO:0000313" key="9">
    <source>
        <dbReference type="EMBL" id="SMB92142.1"/>
    </source>
</evidence>
<evidence type="ECO:0000256" key="7">
    <source>
        <dbReference type="RuleBase" id="RU003797"/>
    </source>
</evidence>
<dbReference type="RefSeq" id="WP_084053520.1">
    <property type="nucleotide sequence ID" value="NZ_FWWT01000020.1"/>
</dbReference>
<dbReference type="AlphaFoldDB" id="A0A1W1VFK8"/>
<protein>
    <submittedName>
        <fullName evidence="9">DNA replication and repair protein RadC</fullName>
    </submittedName>
</protein>
<dbReference type="PANTHER" id="PTHR30471:SF3">
    <property type="entry name" value="UPF0758 PROTEIN YEES-RELATED"/>
    <property type="match status" value="1"/>
</dbReference>
<reference evidence="9 10" key="1">
    <citation type="submission" date="2017-04" db="EMBL/GenBank/DDBJ databases">
        <authorList>
            <person name="Afonso C.L."/>
            <person name="Miller P.J."/>
            <person name="Scott M.A."/>
            <person name="Spackman E."/>
            <person name="Goraichik I."/>
            <person name="Dimitrov K.M."/>
            <person name="Suarez D.L."/>
            <person name="Swayne D.E."/>
        </authorList>
    </citation>
    <scope>NUCLEOTIDE SEQUENCE [LARGE SCALE GENOMIC DNA]</scope>
    <source>
        <strain evidence="9 10">DSM 11270</strain>
    </source>
</reference>
<keyword evidence="2" id="KW-0645">Protease</keyword>
<dbReference type="GO" id="GO:0046872">
    <property type="term" value="F:metal ion binding"/>
    <property type="evidence" value="ECO:0007669"/>
    <property type="project" value="UniProtKB-KW"/>
</dbReference>
<dbReference type="Proteomes" id="UP000192731">
    <property type="component" value="Unassembled WGS sequence"/>
</dbReference>
<keyword evidence="3" id="KW-0479">Metal-binding</keyword>
<dbReference type="Pfam" id="PF04002">
    <property type="entry name" value="RadC"/>
    <property type="match status" value="1"/>
</dbReference>
<dbReference type="PROSITE" id="PS50249">
    <property type="entry name" value="MPN"/>
    <property type="match status" value="1"/>
</dbReference>
<accession>A0A1W1VFK8</accession>
<dbReference type="InterPro" id="IPR020891">
    <property type="entry name" value="UPF0758_CS"/>
</dbReference>
<dbReference type="EMBL" id="FWWT01000020">
    <property type="protein sequence ID" value="SMB92142.1"/>
    <property type="molecule type" value="Genomic_DNA"/>
</dbReference>
<dbReference type="SUPFAM" id="SSF47781">
    <property type="entry name" value="RuvA domain 2-like"/>
    <property type="match status" value="1"/>
</dbReference>
<dbReference type="InterPro" id="IPR025657">
    <property type="entry name" value="RadC_JAB"/>
</dbReference>
<dbReference type="GO" id="GO:0008237">
    <property type="term" value="F:metallopeptidase activity"/>
    <property type="evidence" value="ECO:0007669"/>
    <property type="project" value="UniProtKB-KW"/>
</dbReference>
<sequence>MSITIDKLTLKEYPEELQPRERLDKYGVRALSDRELIAILLTTGSTKKTALEIAEQVLTRHNGLRGILDISLEELSSFDGIGIAKASRIISAVEIGKRISLKGQEFKPTIKSPEDVANLLMEKMRYLDREHFKVILLNTKGQVIKCETISIGTLNSSLVHPRELFKIAIRRSAASIILVHNHPSGDTSPSREDIQVTKKIMEAGKLLDIKVLDHIIIGDKSFLSLKEKALI</sequence>
<evidence type="ECO:0000259" key="8">
    <source>
        <dbReference type="PROSITE" id="PS50249"/>
    </source>
</evidence>
<name>A0A1W1VFK8_DESTI</name>
<proteinExistence type="inferred from homology"/>
<evidence type="ECO:0000256" key="6">
    <source>
        <dbReference type="ARBA" id="ARBA00023049"/>
    </source>
</evidence>
<dbReference type="Gene3D" id="3.40.140.10">
    <property type="entry name" value="Cytidine Deaminase, domain 2"/>
    <property type="match status" value="1"/>
</dbReference>
<dbReference type="InterPro" id="IPR037518">
    <property type="entry name" value="MPN"/>
</dbReference>
<gene>
    <name evidence="9" type="ORF">SAMN00017405_1910</name>
</gene>
<dbReference type="OrthoDB" id="9804482at2"/>
<dbReference type="Pfam" id="PF20582">
    <property type="entry name" value="UPF0758_N"/>
    <property type="match status" value="1"/>
</dbReference>
<dbReference type="InterPro" id="IPR010994">
    <property type="entry name" value="RuvA_2-like"/>
</dbReference>